<reference evidence="5 6" key="1">
    <citation type="submission" date="2020-03" db="EMBL/GenBank/DDBJ databases">
        <title>Draft Genome Sequence of Cudoniella acicularis.</title>
        <authorList>
            <person name="Buettner E."/>
            <person name="Kellner H."/>
        </authorList>
    </citation>
    <scope>NUCLEOTIDE SEQUENCE [LARGE SCALE GENOMIC DNA]</scope>
    <source>
        <strain evidence="5 6">DSM 108380</strain>
    </source>
</reference>
<dbReference type="InterPro" id="IPR051637">
    <property type="entry name" value="Ank_repeat_dom-contain_49"/>
</dbReference>
<dbReference type="OrthoDB" id="194358at2759"/>
<keyword evidence="6" id="KW-1185">Reference proteome</keyword>
<sequence length="877" mass="98967">MTPKGPGGRPPNAWTHSRRRKLVRLYTLTTLTNKEIQSVLEEDGFSPKSRDIQMKLRELLPKDYSKKFLTYKPKNDDDMCSRLTTMRKISKGRVSKARRHTQSQKRLSFTLSRRMSATEEGFTGPYHAFRNYADYTTPVLTQDQPTSTIADSQLVNSFHVMLDGSMLTPRAIAKSRRSAVIFDCCAFCRKPIQGPEVYFGFSCTHKIHEACRSDSQLGTNCLECSNGSYLDSVSIGSTTPKPEVPKSTRQGSRQCKKPETIIYTSALHPKESTSPASTSLSISAHSPPTYVSVAPKGHNTRGDSIAEFHYSDPEKTPLINQTHISTQMGLFDPHLSRPKESSALNAGILATLLPNRSPSFVNRIRSTLRLSSTDSCRTSASDKSMLTWRSSWMSFSSRNTRLSKLLPEQQSLSAHQETLDDPKVYSNYSLPSSGVSKGKQEVWDELIIESEVESRHTLPKYLFNLIQMDRKCCGLLNPTIRECKECGFLVSHWYATLCLHPVNRDINQRDHFGNTPLHFAAASGRANYDVLMTFINGGADINARNSSGETFMHVLNTDSFGFGQNPITLYRRLLYRLEKLEFAVHSRDSHGRTVAHVALSNPMLFGKDFIDAVLEGNQEQDRYDSPNPLDLLWDHSYVVQYLSNELATLDNQGCNVVHSATSMFPEEDQDRFRQACRRFLAPITALTNIDIDFNSNAPQSKHWDPDQWLLELKKANILSWVDIRGNTPLIALLKKWRNEEQELELRDTVFNLIQSGSDINIRDRKGHSALSIAAIRGSRPSVQVLLEAGAMPNSRTYQGRGILALAAARMRRAQEQGQDDRYARILSCVNLLMTYGAKLEPTEHNEWVILKLYAMKNHLSYGVNQYRSSYLPLPMGS</sequence>
<dbReference type="SMART" id="SM00248">
    <property type="entry name" value="ANK"/>
    <property type="match status" value="4"/>
</dbReference>
<dbReference type="Proteomes" id="UP000566819">
    <property type="component" value="Unassembled WGS sequence"/>
</dbReference>
<feature type="region of interest" description="Disordered" evidence="4">
    <location>
        <begin position="266"/>
        <end position="285"/>
    </location>
</feature>
<comment type="caution">
    <text evidence="5">The sequence shown here is derived from an EMBL/GenBank/DDBJ whole genome shotgun (WGS) entry which is preliminary data.</text>
</comment>
<evidence type="ECO:0000313" key="6">
    <source>
        <dbReference type="Proteomes" id="UP000566819"/>
    </source>
</evidence>
<feature type="repeat" description="ANK" evidence="3">
    <location>
        <begin position="765"/>
        <end position="797"/>
    </location>
</feature>
<dbReference type="InterPro" id="IPR036770">
    <property type="entry name" value="Ankyrin_rpt-contain_sf"/>
</dbReference>
<accession>A0A8H4RB83</accession>
<dbReference type="Pfam" id="PF00023">
    <property type="entry name" value="Ank"/>
    <property type="match status" value="1"/>
</dbReference>
<keyword evidence="1" id="KW-0677">Repeat</keyword>
<gene>
    <name evidence="5" type="ORF">G7Y89_g12751</name>
</gene>
<dbReference type="PANTHER" id="PTHR24180:SF45">
    <property type="entry name" value="POLY [ADP-RIBOSE] POLYMERASE TANKYRASE"/>
    <property type="match status" value="1"/>
</dbReference>
<feature type="region of interest" description="Disordered" evidence="4">
    <location>
        <begin position="235"/>
        <end position="255"/>
    </location>
</feature>
<dbReference type="InterPro" id="IPR002110">
    <property type="entry name" value="Ankyrin_rpt"/>
</dbReference>
<dbReference type="PROSITE" id="PS50088">
    <property type="entry name" value="ANK_REPEAT"/>
    <property type="match status" value="2"/>
</dbReference>
<organism evidence="5 6">
    <name type="scientific">Cudoniella acicularis</name>
    <dbReference type="NCBI Taxonomy" id="354080"/>
    <lineage>
        <taxon>Eukaryota</taxon>
        <taxon>Fungi</taxon>
        <taxon>Dikarya</taxon>
        <taxon>Ascomycota</taxon>
        <taxon>Pezizomycotina</taxon>
        <taxon>Leotiomycetes</taxon>
        <taxon>Helotiales</taxon>
        <taxon>Tricladiaceae</taxon>
        <taxon>Cudoniella</taxon>
    </lineage>
</organism>
<evidence type="ECO:0000256" key="4">
    <source>
        <dbReference type="SAM" id="MobiDB-lite"/>
    </source>
</evidence>
<evidence type="ECO:0000256" key="3">
    <source>
        <dbReference type="PROSITE-ProRule" id="PRU00023"/>
    </source>
</evidence>
<dbReference type="EMBL" id="JAAMPI010001384">
    <property type="protein sequence ID" value="KAF4625416.1"/>
    <property type="molecule type" value="Genomic_DNA"/>
</dbReference>
<feature type="repeat" description="ANK" evidence="3">
    <location>
        <begin position="512"/>
        <end position="546"/>
    </location>
</feature>
<dbReference type="AlphaFoldDB" id="A0A8H4RB83"/>
<protein>
    <submittedName>
        <fullName evidence="5">Uncharacterized protein</fullName>
    </submittedName>
</protein>
<evidence type="ECO:0000313" key="5">
    <source>
        <dbReference type="EMBL" id="KAF4625416.1"/>
    </source>
</evidence>
<name>A0A8H4RB83_9HELO</name>
<dbReference type="PROSITE" id="PS50297">
    <property type="entry name" value="ANK_REP_REGION"/>
    <property type="match status" value="2"/>
</dbReference>
<evidence type="ECO:0000256" key="2">
    <source>
        <dbReference type="ARBA" id="ARBA00023043"/>
    </source>
</evidence>
<dbReference type="PANTHER" id="PTHR24180">
    <property type="entry name" value="CYCLIN-DEPENDENT KINASE INHIBITOR 2C-RELATED"/>
    <property type="match status" value="1"/>
</dbReference>
<proteinExistence type="predicted"/>
<dbReference type="Gene3D" id="1.25.40.20">
    <property type="entry name" value="Ankyrin repeat-containing domain"/>
    <property type="match status" value="2"/>
</dbReference>
<feature type="compositionally biased region" description="Low complexity" evidence="4">
    <location>
        <begin position="272"/>
        <end position="285"/>
    </location>
</feature>
<evidence type="ECO:0000256" key="1">
    <source>
        <dbReference type="ARBA" id="ARBA00022737"/>
    </source>
</evidence>
<dbReference type="SUPFAM" id="SSF48403">
    <property type="entry name" value="Ankyrin repeat"/>
    <property type="match status" value="1"/>
</dbReference>
<keyword evidence="2 3" id="KW-0040">ANK repeat</keyword>
<dbReference type="PRINTS" id="PR01415">
    <property type="entry name" value="ANKYRIN"/>
</dbReference>